<proteinExistence type="predicted"/>
<name>A0A4Q1BLG9_TREME</name>
<feature type="transmembrane region" description="Helical" evidence="2">
    <location>
        <begin position="318"/>
        <end position="340"/>
    </location>
</feature>
<dbReference type="Proteomes" id="UP000289152">
    <property type="component" value="Unassembled WGS sequence"/>
</dbReference>
<feature type="region of interest" description="Disordered" evidence="1">
    <location>
        <begin position="398"/>
        <end position="456"/>
    </location>
</feature>
<evidence type="ECO:0000256" key="2">
    <source>
        <dbReference type="SAM" id="Phobius"/>
    </source>
</evidence>
<feature type="compositionally biased region" description="Polar residues" evidence="1">
    <location>
        <begin position="504"/>
        <end position="515"/>
    </location>
</feature>
<comment type="caution">
    <text evidence="3">The sequence shown here is derived from an EMBL/GenBank/DDBJ whole genome shotgun (WGS) entry which is preliminary data.</text>
</comment>
<keyword evidence="2" id="KW-0472">Membrane</keyword>
<evidence type="ECO:0000313" key="3">
    <source>
        <dbReference type="EMBL" id="RXK38482.1"/>
    </source>
</evidence>
<reference evidence="3 4" key="1">
    <citation type="submission" date="2016-06" db="EMBL/GenBank/DDBJ databases">
        <title>Evolution of pathogenesis and genome organization in the Tremellales.</title>
        <authorList>
            <person name="Cuomo C."/>
            <person name="Litvintseva A."/>
            <person name="Heitman J."/>
            <person name="Chen Y."/>
            <person name="Sun S."/>
            <person name="Springer D."/>
            <person name="Dromer F."/>
            <person name="Young S."/>
            <person name="Zeng Q."/>
            <person name="Chapman S."/>
            <person name="Gujja S."/>
            <person name="Saif S."/>
            <person name="Birren B."/>
        </authorList>
    </citation>
    <scope>NUCLEOTIDE SEQUENCE [LARGE SCALE GENOMIC DNA]</scope>
    <source>
        <strain evidence="3 4">ATCC 28783</strain>
    </source>
</reference>
<evidence type="ECO:0000313" key="4">
    <source>
        <dbReference type="Proteomes" id="UP000289152"/>
    </source>
</evidence>
<feature type="region of interest" description="Disordered" evidence="1">
    <location>
        <begin position="528"/>
        <end position="565"/>
    </location>
</feature>
<keyword evidence="2" id="KW-1133">Transmembrane helix</keyword>
<gene>
    <name evidence="3" type="ORF">M231_04247</name>
</gene>
<protein>
    <submittedName>
        <fullName evidence="3">Uncharacterized protein</fullName>
    </submittedName>
</protein>
<feature type="region of interest" description="Disordered" evidence="1">
    <location>
        <begin position="493"/>
        <end position="515"/>
    </location>
</feature>
<feature type="region of interest" description="Disordered" evidence="1">
    <location>
        <begin position="625"/>
        <end position="646"/>
    </location>
</feature>
<organism evidence="3 4">
    <name type="scientific">Tremella mesenterica</name>
    <name type="common">Jelly fungus</name>
    <dbReference type="NCBI Taxonomy" id="5217"/>
    <lineage>
        <taxon>Eukaryota</taxon>
        <taxon>Fungi</taxon>
        <taxon>Dikarya</taxon>
        <taxon>Basidiomycota</taxon>
        <taxon>Agaricomycotina</taxon>
        <taxon>Tremellomycetes</taxon>
        <taxon>Tremellales</taxon>
        <taxon>Tremellaceae</taxon>
        <taxon>Tremella</taxon>
    </lineage>
</organism>
<dbReference type="Gene3D" id="2.60.120.260">
    <property type="entry name" value="Galactose-binding domain-like"/>
    <property type="match status" value="1"/>
</dbReference>
<dbReference type="OrthoDB" id="2576334at2759"/>
<dbReference type="AlphaFoldDB" id="A0A4Q1BLG9"/>
<accession>A0A4Q1BLG9</accession>
<sequence>MPPSRRDLLVRDQAAQSSMTTTSFFIPDNSPMISYASADGTSPWTAGYARQSDGYDETLHLTTSSNAQVSFNISASSLTFLVPQFDGCSATVSINSSTPVTACSTLSSTNSTIPFSLYNLPDGIHRVNWNTNVIPAEQNVIFWGLDGVREVEGTATNVTIDDSYAAGGPVHVGYEGTWSSVSSSSSSALSEQSEVSTFFNKTVAITQSSGSTLTFSGQGSAIYLYGPVGPDYGSASITLNGDVVAGHLNLTSPWALSYELLWFQTGLDDTVATNLSMTSLSSAKMGLDFILLSASADALSQLHVDASIPFQSTPGGKAVLYGVVPFAAVALIAFLTCYFLRRRRPSRRHSSTTQTMSLRPDQIGSWEKRGTVYSTSSSPSEEDMNVFVSYEAGKGQRLSDRWNDGVSPKSPRSARSGRDGSIRSDTTTPRASPYPRGGGGLGPLQPVAESSQISPELSSGESAASWIRPFHSILGSNYARSSRRVTALPAYTLESSSESESHGTHTAHNDTSTYQSAEAEKAILAREFDTTDTERNTPSPYSHPAGPSSLPIDNEPVNKPSAKDQLLSRVQSLREGHLSTLAPSSIMSVFGAPPSLRRSSTITAITTVTSEVERARPTIVTDLSRVQPARPSAPTPSRTGMDLPNSGRLIDLTPSSMRSSTFSSASSPGSALRAWVALPPTAFTFAQKGRIRTQSTATAGSEVSAARPDSDVIPYDASPVVGRKGGFAG</sequence>
<dbReference type="InParanoid" id="A0A4Q1BLG9"/>
<dbReference type="STRING" id="5217.A0A4Q1BLG9"/>
<dbReference type="EMBL" id="SDIL01000047">
    <property type="protein sequence ID" value="RXK38482.1"/>
    <property type="molecule type" value="Genomic_DNA"/>
</dbReference>
<keyword evidence="2" id="KW-0812">Transmembrane</keyword>
<dbReference type="VEuPathDB" id="FungiDB:TREMEDRAFT_66130"/>
<keyword evidence="4" id="KW-1185">Reference proteome</keyword>
<evidence type="ECO:0000256" key="1">
    <source>
        <dbReference type="SAM" id="MobiDB-lite"/>
    </source>
</evidence>